<dbReference type="GO" id="GO:0005524">
    <property type="term" value="F:ATP binding"/>
    <property type="evidence" value="ECO:0007669"/>
    <property type="project" value="InterPro"/>
</dbReference>
<dbReference type="PIRSF" id="PIRSF000615">
    <property type="entry name" value="TyrPK_CSF1-R"/>
    <property type="match status" value="1"/>
</dbReference>
<dbReference type="OrthoDB" id="4062651at2759"/>
<dbReference type="InterPro" id="IPR001245">
    <property type="entry name" value="Ser-Thr/Tyr_kinase_cat_dom"/>
</dbReference>
<gene>
    <name evidence="2" type="ORF">BSL78_27077</name>
</gene>
<dbReference type="STRING" id="307972.A0A2G8JK16"/>
<dbReference type="Proteomes" id="UP000230750">
    <property type="component" value="Unassembled WGS sequence"/>
</dbReference>
<reference evidence="2 3" key="1">
    <citation type="journal article" date="2017" name="PLoS Biol.">
        <title>The sea cucumber genome provides insights into morphological evolution and visceral regeneration.</title>
        <authorList>
            <person name="Zhang X."/>
            <person name="Sun L."/>
            <person name="Yuan J."/>
            <person name="Sun Y."/>
            <person name="Gao Y."/>
            <person name="Zhang L."/>
            <person name="Li S."/>
            <person name="Dai H."/>
            <person name="Hamel J.F."/>
            <person name="Liu C."/>
            <person name="Yu Y."/>
            <person name="Liu S."/>
            <person name="Lin W."/>
            <person name="Guo K."/>
            <person name="Jin S."/>
            <person name="Xu P."/>
            <person name="Storey K.B."/>
            <person name="Huan P."/>
            <person name="Zhang T."/>
            <person name="Zhou Y."/>
            <person name="Zhang J."/>
            <person name="Lin C."/>
            <person name="Li X."/>
            <person name="Xing L."/>
            <person name="Huo D."/>
            <person name="Sun M."/>
            <person name="Wang L."/>
            <person name="Mercier A."/>
            <person name="Li F."/>
            <person name="Yang H."/>
            <person name="Xiang J."/>
        </authorList>
    </citation>
    <scope>NUCLEOTIDE SEQUENCE [LARGE SCALE GENOMIC DNA]</scope>
    <source>
        <strain evidence="2">Shaxun</strain>
        <tissue evidence="2">Muscle</tissue>
    </source>
</reference>
<protein>
    <submittedName>
        <fullName evidence="2">Putative fibroblast growth factor receptor 4 isoform X3</fullName>
    </submittedName>
</protein>
<sequence length="400" mass="45715">MTTDTDKQITWQFHFINIAKRHEGQYRCVANNTNDDFALSDSVMVEIQGKVFVRQLNHGSTTTSQPSNIGNCQTNRLTTENENPETGHYYSVDTIPLKNVTEETVGPRIAESNVLFITKITHGDIRQRWVGNVKSESRVNNRIHISTRGQKSSYAVVEEWNHFIRNVGYLPPHENIVNLLGFCRKMGIDYCLQEELCNGTVREYIEKHYGQDYLYGNSMEPIPSCFYRFGRDLICGVQFLHLHGWIHPGISVIKLLLNNTSTGCKLYDFCGLTVAEERIEKEIKKNGPIPFLSMAPEVFLQTVYTPKSDIWSVGVALWEIFSYGAWPPTHEDVSSVKDVVAKLMRPGNCSEILYATLTQCWEFNEEDRTTLSSLKTCLEVNIRDEWPKSTTNIEKKGLVL</sequence>
<comment type="caution">
    <text evidence="2">The sequence shown here is derived from an EMBL/GenBank/DDBJ whole genome shotgun (WGS) entry which is preliminary data.</text>
</comment>
<dbReference type="EMBL" id="MRZV01001745">
    <property type="protein sequence ID" value="PIK36092.1"/>
    <property type="molecule type" value="Genomic_DNA"/>
</dbReference>
<dbReference type="InterPro" id="IPR011009">
    <property type="entry name" value="Kinase-like_dom_sf"/>
</dbReference>
<dbReference type="GO" id="GO:0043235">
    <property type="term" value="C:receptor complex"/>
    <property type="evidence" value="ECO:0007669"/>
    <property type="project" value="TreeGrafter"/>
</dbReference>
<dbReference type="InterPro" id="IPR000719">
    <property type="entry name" value="Prot_kinase_dom"/>
</dbReference>
<dbReference type="AlphaFoldDB" id="A0A2G8JK16"/>
<evidence type="ECO:0000313" key="2">
    <source>
        <dbReference type="EMBL" id="PIK36092.1"/>
    </source>
</evidence>
<name>A0A2G8JK16_STIJA</name>
<accession>A0A2G8JK16</accession>
<dbReference type="Pfam" id="PF07714">
    <property type="entry name" value="PK_Tyr_Ser-Thr"/>
    <property type="match status" value="1"/>
</dbReference>
<feature type="domain" description="Protein kinase" evidence="1">
    <location>
        <begin position="63"/>
        <end position="387"/>
    </location>
</feature>
<proteinExistence type="predicted"/>
<dbReference type="PANTHER" id="PTHR24416:SF611">
    <property type="entry name" value="TYROSINE-PROTEIN KINASE TRANSMEMBRANE RECEPTOR ROR"/>
    <property type="match status" value="1"/>
</dbReference>
<dbReference type="PROSITE" id="PS50011">
    <property type="entry name" value="PROTEIN_KINASE_DOM"/>
    <property type="match status" value="1"/>
</dbReference>
<dbReference type="PANTHER" id="PTHR24416">
    <property type="entry name" value="TYROSINE-PROTEIN KINASE RECEPTOR"/>
    <property type="match status" value="1"/>
</dbReference>
<evidence type="ECO:0000259" key="1">
    <source>
        <dbReference type="PROSITE" id="PS50011"/>
    </source>
</evidence>
<keyword evidence="3" id="KW-1185">Reference proteome</keyword>
<dbReference type="InterPro" id="IPR050122">
    <property type="entry name" value="RTK"/>
</dbReference>
<keyword evidence="2" id="KW-0675">Receptor</keyword>
<dbReference type="SUPFAM" id="SSF56112">
    <property type="entry name" value="Protein kinase-like (PK-like)"/>
    <property type="match status" value="1"/>
</dbReference>
<dbReference type="Gene3D" id="1.10.510.10">
    <property type="entry name" value="Transferase(Phosphotransferase) domain 1"/>
    <property type="match status" value="1"/>
</dbReference>
<dbReference type="GO" id="GO:0007169">
    <property type="term" value="P:cell surface receptor protein tyrosine kinase signaling pathway"/>
    <property type="evidence" value="ECO:0007669"/>
    <property type="project" value="TreeGrafter"/>
</dbReference>
<dbReference type="GO" id="GO:0005886">
    <property type="term" value="C:plasma membrane"/>
    <property type="evidence" value="ECO:0007669"/>
    <property type="project" value="TreeGrafter"/>
</dbReference>
<organism evidence="2 3">
    <name type="scientific">Stichopus japonicus</name>
    <name type="common">Sea cucumber</name>
    <dbReference type="NCBI Taxonomy" id="307972"/>
    <lineage>
        <taxon>Eukaryota</taxon>
        <taxon>Metazoa</taxon>
        <taxon>Echinodermata</taxon>
        <taxon>Eleutherozoa</taxon>
        <taxon>Echinozoa</taxon>
        <taxon>Holothuroidea</taxon>
        <taxon>Aspidochirotacea</taxon>
        <taxon>Aspidochirotida</taxon>
        <taxon>Stichopodidae</taxon>
        <taxon>Apostichopus</taxon>
    </lineage>
</organism>
<dbReference type="GO" id="GO:0004714">
    <property type="term" value="F:transmembrane receptor protein tyrosine kinase activity"/>
    <property type="evidence" value="ECO:0007669"/>
    <property type="project" value="TreeGrafter"/>
</dbReference>
<evidence type="ECO:0000313" key="3">
    <source>
        <dbReference type="Proteomes" id="UP000230750"/>
    </source>
</evidence>